<sequence length="570" mass="60434">DAVITSSDTILESSFFSGPYYYSTGLAANSSKSFTRTFTLPDGIAEGDYYLGVILDYDNLNTESDETNNTRSQPTQVITSAQDAAISSLTSNRNSLLKGTTVQLTATLRNNGTNAMTGLGANYYLSTDNVITADDYLVGSNSIDLGADSSGSLSVTSAALYLATGDYYFGVIVDPDNTFAEIDEDNNLMVSPAVITILDNADLVVSALSGPDVIGFQGTFQVSFTATNQGPVNAGRRISYQIVLSDDAVITSSDTILESSFFSGPYYYSTGLAANSSKSFTRTFTLPDGIAEGDYYLGVILDYDNLNTESDETNNTRSQPTQVITSAQDAAISSLTSNRNSLLKGTTVQLTATLRNNGTNAMTGLGANYYLSTDNVITADDYLVGSNSIDLGADSSGSLSVTSAALYLATGDYYFGVIVDPDNTFAEIDEDNNLMVSPAVITILDNADLVVSALSGPDVIGFQGTFQVSFTATNQGPVNAGRRISYQIVLSDDAVITSSDTILESSFFSGPYYYSTGLAANSSKSFTRTFTLPDGIAEGDYYLGVIIDYDNLNAESDENNNTRSSAVTIQ</sequence>
<feature type="domain" description="CARDB" evidence="1">
    <location>
        <begin position="88"/>
        <end position="188"/>
    </location>
</feature>
<accession>A0A3B1AEH8</accession>
<feature type="domain" description="CARDB" evidence="1">
    <location>
        <begin position="24"/>
        <end position="72"/>
    </location>
</feature>
<dbReference type="Pfam" id="PF07705">
    <property type="entry name" value="CARDB"/>
    <property type="match status" value="5"/>
</dbReference>
<dbReference type="Gene3D" id="2.60.40.10">
    <property type="entry name" value="Immunoglobulins"/>
    <property type="match status" value="5"/>
</dbReference>
<proteinExistence type="predicted"/>
<evidence type="ECO:0000313" key="2">
    <source>
        <dbReference type="EMBL" id="VAW96699.1"/>
    </source>
</evidence>
<feature type="domain" description="CARDB" evidence="1">
    <location>
        <begin position="201"/>
        <end position="318"/>
    </location>
</feature>
<organism evidence="2">
    <name type="scientific">hydrothermal vent metagenome</name>
    <dbReference type="NCBI Taxonomy" id="652676"/>
    <lineage>
        <taxon>unclassified sequences</taxon>
        <taxon>metagenomes</taxon>
        <taxon>ecological metagenomes</taxon>
    </lineage>
</organism>
<dbReference type="InterPro" id="IPR011635">
    <property type="entry name" value="CARDB"/>
</dbReference>
<dbReference type="AlphaFoldDB" id="A0A3B1AEH8"/>
<reference evidence="2" key="1">
    <citation type="submission" date="2018-06" db="EMBL/GenBank/DDBJ databases">
        <authorList>
            <person name="Zhirakovskaya E."/>
        </authorList>
    </citation>
    <scope>NUCLEOTIDE SEQUENCE</scope>
</reference>
<dbReference type="EMBL" id="UOFV01000096">
    <property type="protein sequence ID" value="VAW96699.1"/>
    <property type="molecule type" value="Genomic_DNA"/>
</dbReference>
<feature type="domain" description="CARDB" evidence="1">
    <location>
        <begin position="447"/>
        <end position="564"/>
    </location>
</feature>
<evidence type="ECO:0000259" key="1">
    <source>
        <dbReference type="Pfam" id="PF07705"/>
    </source>
</evidence>
<protein>
    <recommendedName>
        <fullName evidence="1">CARDB domain-containing protein</fullName>
    </recommendedName>
</protein>
<feature type="non-terminal residue" evidence="2">
    <location>
        <position position="1"/>
    </location>
</feature>
<feature type="domain" description="CARDB" evidence="1">
    <location>
        <begin position="334"/>
        <end position="434"/>
    </location>
</feature>
<name>A0A3B1AEH8_9ZZZZ</name>
<gene>
    <name evidence="2" type="ORF">MNBD_GAMMA19-1735</name>
</gene>
<dbReference type="InterPro" id="IPR013783">
    <property type="entry name" value="Ig-like_fold"/>
</dbReference>